<accession>A0ABV1P057</accession>
<feature type="compositionally biased region" description="Low complexity" evidence="2">
    <location>
        <begin position="1"/>
        <end position="18"/>
    </location>
</feature>
<name>A0ABV1P057_9ACTN</name>
<sequence length="367" mass="37751">RDTASDPATDPAAAGLPLPADPAPAREDPAVRGDLDGDGLGDLLLLDLDGGQLQRSDGAAVGDAERVAEVNPRTVLGDVDGDGVLDRVTVDGDGSSLRVAVAPGPLDAGDPAPRRSSLMVVPPAEEVGTFDYGTGTAALGDFDGDGRDDLAVGTALDDTATVTVMLSTADEDWQREATWAEVERSPGARTTWTVGDLDGDGRDDLVEVDTLGRTTVLRGLVSRGDSFEQVGETLVLDEPGYGTGVFRQADLDGDGTDTLVHVGTDLAVSAWSWEDGFGGASALAPADDDADYSPHAVVSDVDGDGADELVALVGVERPRAVVLDGSADGSSSGSSEESLLTATRWPLVDPVVVLAVADRVTETERQY</sequence>
<keyword evidence="1" id="KW-0732">Signal</keyword>
<feature type="region of interest" description="Disordered" evidence="2">
    <location>
        <begin position="1"/>
        <end position="38"/>
    </location>
</feature>
<dbReference type="PANTHER" id="PTHR46580:SF2">
    <property type="entry name" value="MAM DOMAIN-CONTAINING PROTEIN"/>
    <property type="match status" value="1"/>
</dbReference>
<feature type="compositionally biased region" description="Basic and acidic residues" evidence="2">
    <location>
        <begin position="24"/>
        <end position="35"/>
    </location>
</feature>
<dbReference type="RefSeq" id="WP_349804884.1">
    <property type="nucleotide sequence ID" value="NZ_JBEGDP010000014.1"/>
</dbReference>
<dbReference type="InterPro" id="IPR028994">
    <property type="entry name" value="Integrin_alpha_N"/>
</dbReference>
<dbReference type="SUPFAM" id="SSF69318">
    <property type="entry name" value="Integrin alpha N-terminal domain"/>
    <property type="match status" value="1"/>
</dbReference>
<dbReference type="Proteomes" id="UP001482520">
    <property type="component" value="Unassembled WGS sequence"/>
</dbReference>
<evidence type="ECO:0000313" key="4">
    <source>
        <dbReference type="Proteomes" id="UP001482520"/>
    </source>
</evidence>
<reference evidence="3 4" key="1">
    <citation type="submission" date="2024-02" db="EMBL/GenBank/DDBJ databases">
        <title>Full genome sequence of Nocardioides kribbensis.</title>
        <authorList>
            <person name="Poletto B.L."/>
            <person name="Silva G."/>
            <person name="Galante D."/>
            <person name="Campos K.R."/>
            <person name="Santos M.B.N."/>
            <person name="Sacchi C.T."/>
        </authorList>
    </citation>
    <scope>NUCLEOTIDE SEQUENCE [LARGE SCALE GENOMIC DNA]</scope>
    <source>
        <strain evidence="3 4">O4R</strain>
    </source>
</reference>
<gene>
    <name evidence="3" type="ORF">V6R90_12615</name>
</gene>
<evidence type="ECO:0000256" key="1">
    <source>
        <dbReference type="ARBA" id="ARBA00022729"/>
    </source>
</evidence>
<dbReference type="PANTHER" id="PTHR46580">
    <property type="entry name" value="SENSOR KINASE-RELATED"/>
    <property type="match status" value="1"/>
</dbReference>
<dbReference type="InterPro" id="IPR013517">
    <property type="entry name" value="FG-GAP"/>
</dbReference>
<comment type="caution">
    <text evidence="3">The sequence shown here is derived from an EMBL/GenBank/DDBJ whole genome shotgun (WGS) entry which is preliminary data.</text>
</comment>
<evidence type="ECO:0000313" key="3">
    <source>
        <dbReference type="EMBL" id="MEQ7848119.1"/>
    </source>
</evidence>
<protein>
    <submittedName>
        <fullName evidence="3">FG-GAP-like repeat-containing protein</fullName>
    </submittedName>
</protein>
<organism evidence="3 4">
    <name type="scientific">Nocardioides kribbensis</name>
    <dbReference type="NCBI Taxonomy" id="305517"/>
    <lineage>
        <taxon>Bacteria</taxon>
        <taxon>Bacillati</taxon>
        <taxon>Actinomycetota</taxon>
        <taxon>Actinomycetes</taxon>
        <taxon>Propionibacteriales</taxon>
        <taxon>Nocardioidaceae</taxon>
        <taxon>Nocardioides</taxon>
    </lineage>
</organism>
<proteinExistence type="predicted"/>
<dbReference type="EMBL" id="JBEGDP010000014">
    <property type="protein sequence ID" value="MEQ7848119.1"/>
    <property type="molecule type" value="Genomic_DNA"/>
</dbReference>
<dbReference type="Gene3D" id="2.130.10.130">
    <property type="entry name" value="Integrin alpha, N-terminal"/>
    <property type="match status" value="1"/>
</dbReference>
<evidence type="ECO:0000256" key="2">
    <source>
        <dbReference type="SAM" id="MobiDB-lite"/>
    </source>
</evidence>
<feature type="non-terminal residue" evidence="3">
    <location>
        <position position="1"/>
    </location>
</feature>
<dbReference type="Pfam" id="PF13517">
    <property type="entry name" value="FG-GAP_3"/>
    <property type="match status" value="1"/>
</dbReference>
<keyword evidence="4" id="KW-1185">Reference proteome</keyword>